<dbReference type="PANTHER" id="PTHR31385:SF1">
    <property type="entry name" value="PUTATIVE (DUF220)-RELATED"/>
    <property type="match status" value="1"/>
</dbReference>
<organism evidence="2 3">
    <name type="scientific">Ostreococcus lucimarinus (strain CCE9901)</name>
    <dbReference type="NCBI Taxonomy" id="436017"/>
    <lineage>
        <taxon>Eukaryota</taxon>
        <taxon>Viridiplantae</taxon>
        <taxon>Chlorophyta</taxon>
        <taxon>Mamiellophyceae</taxon>
        <taxon>Mamiellales</taxon>
        <taxon>Bathycoccaceae</taxon>
        <taxon>Ostreococcus</taxon>
    </lineage>
</organism>
<protein>
    <recommendedName>
        <fullName evidence="1">Coenzyme Q-binding protein COQ10 START domain-containing protein</fullName>
    </recommendedName>
</protein>
<dbReference type="Proteomes" id="UP000001568">
    <property type="component" value="Chromosome 7"/>
</dbReference>
<dbReference type="Pfam" id="PF03364">
    <property type="entry name" value="Polyketide_cyc"/>
    <property type="match status" value="1"/>
</dbReference>
<accession>A4S054</accession>
<keyword evidence="3" id="KW-1185">Reference proteome</keyword>
<dbReference type="KEGG" id="olu:OSTLU_32621"/>
<dbReference type="AlphaFoldDB" id="A4S054"/>
<dbReference type="SUPFAM" id="SSF55961">
    <property type="entry name" value="Bet v1-like"/>
    <property type="match status" value="1"/>
</dbReference>
<gene>
    <name evidence="2" type="ORF">OSTLU_32621</name>
</gene>
<dbReference type="Gramene" id="ABO96976">
    <property type="protein sequence ID" value="ABO96976"/>
    <property type="gene ID" value="OSTLU_32621"/>
</dbReference>
<dbReference type="HOGENOM" id="CLU_1605453_0_0_1"/>
<dbReference type="PANTHER" id="PTHR31385">
    <property type="entry name" value="PUTATIVE (DUF220)-RELATED"/>
    <property type="match status" value="1"/>
</dbReference>
<proteinExistence type="predicted"/>
<reference evidence="2 3" key="1">
    <citation type="journal article" date="2007" name="Proc. Natl. Acad. Sci. U.S.A.">
        <title>The tiny eukaryote Ostreococcus provides genomic insights into the paradox of plankton speciation.</title>
        <authorList>
            <person name="Palenik B."/>
            <person name="Grimwood J."/>
            <person name="Aerts A."/>
            <person name="Rouze P."/>
            <person name="Salamov A."/>
            <person name="Putnam N."/>
            <person name="Dupont C."/>
            <person name="Jorgensen R."/>
            <person name="Derelle E."/>
            <person name="Rombauts S."/>
            <person name="Zhou K."/>
            <person name="Otillar R."/>
            <person name="Merchant S.S."/>
            <person name="Podell S."/>
            <person name="Gaasterland T."/>
            <person name="Napoli C."/>
            <person name="Gendler K."/>
            <person name="Manuell A."/>
            <person name="Tai V."/>
            <person name="Vallon O."/>
            <person name="Piganeau G."/>
            <person name="Jancek S."/>
            <person name="Heijde M."/>
            <person name="Jabbari K."/>
            <person name="Bowler C."/>
            <person name="Lohr M."/>
            <person name="Robbens S."/>
            <person name="Werner G."/>
            <person name="Dubchak I."/>
            <person name="Pazour G.J."/>
            <person name="Ren Q."/>
            <person name="Paulsen I."/>
            <person name="Delwiche C."/>
            <person name="Schmutz J."/>
            <person name="Rokhsar D."/>
            <person name="Van de Peer Y."/>
            <person name="Moreau H."/>
            <person name="Grigoriev I.V."/>
        </authorList>
    </citation>
    <scope>NUCLEOTIDE SEQUENCE [LARGE SCALE GENOMIC DNA]</scope>
    <source>
        <strain evidence="2 3">CCE9901</strain>
    </source>
</reference>
<evidence type="ECO:0000313" key="2">
    <source>
        <dbReference type="EMBL" id="ABO96976.1"/>
    </source>
</evidence>
<dbReference type="OrthoDB" id="530906at2759"/>
<name>A4S054_OSTLU</name>
<dbReference type="InterPro" id="IPR005031">
    <property type="entry name" value="COQ10_START"/>
</dbReference>
<evidence type="ECO:0000259" key="1">
    <source>
        <dbReference type="Pfam" id="PF03364"/>
    </source>
</evidence>
<dbReference type="GeneID" id="5002967"/>
<evidence type="ECO:0000313" key="3">
    <source>
        <dbReference type="Proteomes" id="UP000001568"/>
    </source>
</evidence>
<feature type="domain" description="Coenzyme Q-binding protein COQ10 START" evidence="1">
    <location>
        <begin position="7"/>
        <end position="140"/>
    </location>
</feature>
<dbReference type="RefSeq" id="XP_001418683.1">
    <property type="nucleotide sequence ID" value="XM_001418646.1"/>
</dbReference>
<dbReference type="InterPro" id="IPR023393">
    <property type="entry name" value="START-like_dom_sf"/>
</dbReference>
<dbReference type="Gene3D" id="3.30.530.20">
    <property type="match status" value="1"/>
</dbReference>
<sequence length="166" mass="18691">MTLRGVAASSVYNLLTDYEASPRAFRAVRSVRVIECEGDACVASNIYIEQECEWKFFVFGGAFPCAFEVEERDEEMKMKCSLARGRRGTGFLKQFEGSWSVENTSEGVLIEHTLMVKPKLTPPYASKIFVQQVEQILEDVVNEIETWNGVVYGKPPHRQGVDASII</sequence>
<dbReference type="eggNOG" id="ENOG502SAII">
    <property type="taxonomic scope" value="Eukaryota"/>
</dbReference>
<dbReference type="EMBL" id="CP000587">
    <property type="protein sequence ID" value="ABO96976.1"/>
    <property type="molecule type" value="Genomic_DNA"/>
</dbReference>